<name>A0A7R9J1I9_TIMCA</name>
<evidence type="ECO:0000313" key="2">
    <source>
        <dbReference type="EMBL" id="CAD7570871.1"/>
    </source>
</evidence>
<proteinExistence type="predicted"/>
<gene>
    <name evidence="2" type="ORF">TCMB3V08_LOCUS3558</name>
</gene>
<dbReference type="AlphaFoldDB" id="A0A7R9J1I9"/>
<protein>
    <submittedName>
        <fullName evidence="2">(California timema) hypothetical protein</fullName>
    </submittedName>
</protein>
<sequence>MMFFYRIQTKPITSSLQTVPVRNLSGVRCIGNSCSSVPLKAEGDQWPAPFVRGGSRQWRRAAQQTRGPQRPSRGYGAVTAPRLIQQHQRRATGGRGATLTRR</sequence>
<accession>A0A7R9J1I9</accession>
<reference evidence="2" key="1">
    <citation type="submission" date="2020-11" db="EMBL/GenBank/DDBJ databases">
        <authorList>
            <person name="Tran Van P."/>
        </authorList>
    </citation>
    <scope>NUCLEOTIDE SEQUENCE</scope>
</reference>
<evidence type="ECO:0000256" key="1">
    <source>
        <dbReference type="SAM" id="MobiDB-lite"/>
    </source>
</evidence>
<feature type="region of interest" description="Disordered" evidence="1">
    <location>
        <begin position="61"/>
        <end position="102"/>
    </location>
</feature>
<dbReference type="EMBL" id="OE180239">
    <property type="protein sequence ID" value="CAD7570871.1"/>
    <property type="molecule type" value="Genomic_DNA"/>
</dbReference>
<organism evidence="2">
    <name type="scientific">Timema californicum</name>
    <name type="common">California timema</name>
    <name type="synonym">Walking stick</name>
    <dbReference type="NCBI Taxonomy" id="61474"/>
    <lineage>
        <taxon>Eukaryota</taxon>
        <taxon>Metazoa</taxon>
        <taxon>Ecdysozoa</taxon>
        <taxon>Arthropoda</taxon>
        <taxon>Hexapoda</taxon>
        <taxon>Insecta</taxon>
        <taxon>Pterygota</taxon>
        <taxon>Neoptera</taxon>
        <taxon>Polyneoptera</taxon>
        <taxon>Phasmatodea</taxon>
        <taxon>Timematodea</taxon>
        <taxon>Timematoidea</taxon>
        <taxon>Timematidae</taxon>
        <taxon>Timema</taxon>
    </lineage>
</organism>